<dbReference type="InterPro" id="IPR036237">
    <property type="entry name" value="Xyl_isomerase-like_sf"/>
</dbReference>
<feature type="region of interest" description="Disordered" evidence="1">
    <location>
        <begin position="289"/>
        <end position="318"/>
    </location>
</feature>
<dbReference type="RefSeq" id="WP_091214193.1">
    <property type="nucleotide sequence ID" value="NZ_FNHE01000002.1"/>
</dbReference>
<reference evidence="4" key="1">
    <citation type="submission" date="2016-10" db="EMBL/GenBank/DDBJ databases">
        <authorList>
            <person name="Varghese N."/>
            <person name="Submissions S."/>
        </authorList>
    </citation>
    <scope>NUCLEOTIDE SEQUENCE [LARGE SCALE GENOMIC DNA]</scope>
    <source>
        <strain evidence="4">DSM 45419</strain>
    </source>
</reference>
<keyword evidence="4" id="KW-1185">Reference proteome</keyword>
<dbReference type="SUPFAM" id="SSF51658">
    <property type="entry name" value="Xylose isomerase-like"/>
    <property type="match status" value="1"/>
</dbReference>
<feature type="compositionally biased region" description="Low complexity" evidence="1">
    <location>
        <begin position="289"/>
        <end position="302"/>
    </location>
</feature>
<dbReference type="InterPro" id="IPR013022">
    <property type="entry name" value="Xyl_isomerase-like_TIM-brl"/>
</dbReference>
<evidence type="ECO:0000313" key="3">
    <source>
        <dbReference type="EMBL" id="SDL79297.1"/>
    </source>
</evidence>
<dbReference type="InterPro" id="IPR050312">
    <property type="entry name" value="IolE/XylAMocC-like"/>
</dbReference>
<evidence type="ECO:0000313" key="4">
    <source>
        <dbReference type="Proteomes" id="UP000198680"/>
    </source>
</evidence>
<dbReference type="Gene3D" id="3.20.20.150">
    <property type="entry name" value="Divalent-metal-dependent TIM barrel enzymes"/>
    <property type="match status" value="1"/>
</dbReference>
<dbReference type="Pfam" id="PF01261">
    <property type="entry name" value="AP_endonuc_2"/>
    <property type="match status" value="1"/>
</dbReference>
<dbReference type="OrthoDB" id="3280201at2"/>
<accession>A0A1G9MZJ2</accession>
<protein>
    <submittedName>
        <fullName evidence="3">Myo-inositol catabolism protein IolH</fullName>
    </submittedName>
</protein>
<dbReference type="EMBL" id="FNHE01000002">
    <property type="protein sequence ID" value="SDL79297.1"/>
    <property type="molecule type" value="Genomic_DNA"/>
</dbReference>
<name>A0A1G9MZJ2_9ACTN</name>
<feature type="domain" description="Xylose isomerase-like TIM barrel" evidence="2">
    <location>
        <begin position="20"/>
        <end position="269"/>
    </location>
</feature>
<organism evidence="3 4">
    <name type="scientific">Geodermatophilus siccatus</name>
    <dbReference type="NCBI Taxonomy" id="1137991"/>
    <lineage>
        <taxon>Bacteria</taxon>
        <taxon>Bacillati</taxon>
        <taxon>Actinomycetota</taxon>
        <taxon>Actinomycetes</taxon>
        <taxon>Geodermatophilales</taxon>
        <taxon>Geodermatophilaceae</taxon>
        <taxon>Geodermatophilus</taxon>
    </lineage>
</organism>
<evidence type="ECO:0000256" key="1">
    <source>
        <dbReference type="SAM" id="MobiDB-lite"/>
    </source>
</evidence>
<gene>
    <name evidence="3" type="ORF">SAMN05660642_00827</name>
</gene>
<evidence type="ECO:0000259" key="2">
    <source>
        <dbReference type="Pfam" id="PF01261"/>
    </source>
</evidence>
<proteinExistence type="predicted"/>
<dbReference type="PANTHER" id="PTHR12110:SF21">
    <property type="entry name" value="XYLOSE ISOMERASE-LIKE TIM BARREL DOMAIN-CONTAINING PROTEIN"/>
    <property type="match status" value="1"/>
</dbReference>
<sequence>MRIALDPQMLRTVPLLELPDVVAGMGYEWIELSPREDFIPFFKHPRVDTATVRAFRSRLADAGVGVTSLLPVMRWSGPGEVERQAAVRYWKRAIEICVELGVDTMNSEFNGRPEAPELAEAMFWRSMEELLPVFEREGVRLALEPHPDDFIELGLPALDMIRGIDSPCVSFLYCMPHTFHQGDDAAGIIANAGELLTHVHVADSMDHRASDGLRYITNPPGNTTRVHQHMELGRGDVDADEAFAALAGIGFDGVLTTCVFGWDDQARESGIRMLDAIRRLVGKHFPAGTLPDADAAGPDAGTSRPNFPQTPLPDDTAP</sequence>
<dbReference type="STRING" id="1137991.SAMN05660642_00827"/>
<dbReference type="Proteomes" id="UP000198680">
    <property type="component" value="Unassembled WGS sequence"/>
</dbReference>
<dbReference type="PANTHER" id="PTHR12110">
    <property type="entry name" value="HYDROXYPYRUVATE ISOMERASE"/>
    <property type="match status" value="1"/>
</dbReference>
<dbReference type="AlphaFoldDB" id="A0A1G9MZJ2"/>